<protein>
    <submittedName>
        <fullName evidence="1">DNA polymerase III chi subunit</fullName>
    </submittedName>
</protein>
<dbReference type="PANTHER" id="PTHR38767">
    <property type="entry name" value="DNA POLYMERASE III SUBUNIT CHI"/>
    <property type="match status" value="1"/>
</dbReference>
<comment type="caution">
    <text evidence="1">The sequence shown here is derived from an EMBL/GenBank/DDBJ whole genome shotgun (WGS) entry which is preliminary data.</text>
</comment>
<dbReference type="GO" id="GO:0032298">
    <property type="term" value="P:positive regulation of DNA-templated DNA replication initiation"/>
    <property type="evidence" value="ECO:0007669"/>
    <property type="project" value="TreeGrafter"/>
</dbReference>
<dbReference type="GO" id="GO:0006260">
    <property type="term" value="P:DNA replication"/>
    <property type="evidence" value="ECO:0007669"/>
    <property type="project" value="InterPro"/>
</dbReference>
<dbReference type="InterPro" id="IPR036768">
    <property type="entry name" value="PolIII_chi_sf"/>
</dbReference>
<name>A0A0B8PCF2_9VIBR</name>
<gene>
    <name evidence="1" type="ORF">JCM19232_1185</name>
</gene>
<sequence>MTTATFYIIEPDSQAESPQGFQDYVLYLLKHFVSQGARIYLHTDDRQDAESWDDFLFQQDNDAFIPHNLTGEGPRQGTPVEIGFLPAHLSRNRNLLINVSNNETNFARSVHQVVDFVPCDEKAKHTARERYKIYRQAGYQMQTITIKK</sequence>
<evidence type="ECO:0000313" key="1">
    <source>
        <dbReference type="EMBL" id="GAM64515.1"/>
    </source>
</evidence>
<dbReference type="PANTHER" id="PTHR38767:SF1">
    <property type="entry name" value="DNA POLYMERASE III SUBUNIT CHI"/>
    <property type="match status" value="1"/>
</dbReference>
<dbReference type="InterPro" id="IPR007459">
    <property type="entry name" value="DNA_pol3_chi"/>
</dbReference>
<dbReference type="Proteomes" id="UP000031670">
    <property type="component" value="Unassembled WGS sequence"/>
</dbReference>
<reference evidence="1 2" key="2">
    <citation type="submission" date="2015-01" db="EMBL/GenBank/DDBJ databases">
        <authorList>
            <consortium name="NBRP consortium"/>
            <person name="Sawabe T."/>
            <person name="Meirelles P."/>
            <person name="Feng G."/>
            <person name="Sayaka M."/>
            <person name="Hattori M."/>
            <person name="Ohkuma M."/>
        </authorList>
    </citation>
    <scope>NUCLEOTIDE SEQUENCE [LARGE SCALE GENOMIC DNA]</scope>
    <source>
        <strain evidence="1 2">JCM19232</strain>
    </source>
</reference>
<dbReference type="Pfam" id="PF04364">
    <property type="entry name" value="DNA_pol3_chi"/>
    <property type="match status" value="1"/>
</dbReference>
<dbReference type="AlphaFoldDB" id="A0A0B8PCF2"/>
<reference evidence="1 2" key="1">
    <citation type="submission" date="2015-01" db="EMBL/GenBank/DDBJ databases">
        <title>Vibrio sp. C5 JCM 19232 whole genome shotgun sequence.</title>
        <authorList>
            <person name="Sawabe T."/>
            <person name="Meirelles P."/>
            <person name="Feng G."/>
            <person name="Sayaka M."/>
            <person name="Hattori M."/>
            <person name="Ohkuma M."/>
        </authorList>
    </citation>
    <scope>NUCLEOTIDE SEQUENCE [LARGE SCALE GENOMIC DNA]</scope>
    <source>
        <strain evidence="1 2">JCM19232</strain>
    </source>
</reference>
<accession>A0A0B8PCF2</accession>
<organism evidence="1 2">
    <name type="scientific">Vibrio ishigakensis</name>
    <dbReference type="NCBI Taxonomy" id="1481914"/>
    <lineage>
        <taxon>Bacteria</taxon>
        <taxon>Pseudomonadati</taxon>
        <taxon>Pseudomonadota</taxon>
        <taxon>Gammaproteobacteria</taxon>
        <taxon>Vibrionales</taxon>
        <taxon>Vibrionaceae</taxon>
        <taxon>Vibrio</taxon>
    </lineage>
</organism>
<dbReference type="GO" id="GO:0003677">
    <property type="term" value="F:DNA binding"/>
    <property type="evidence" value="ECO:0007669"/>
    <property type="project" value="InterPro"/>
</dbReference>
<dbReference type="Gene3D" id="3.40.50.10110">
    <property type="entry name" value="DNA polymerase III subunit chi"/>
    <property type="match status" value="1"/>
</dbReference>
<dbReference type="GO" id="GO:0003887">
    <property type="term" value="F:DNA-directed DNA polymerase activity"/>
    <property type="evidence" value="ECO:0007669"/>
    <property type="project" value="InterPro"/>
</dbReference>
<proteinExistence type="predicted"/>
<dbReference type="EMBL" id="BBSA01000013">
    <property type="protein sequence ID" value="GAM64515.1"/>
    <property type="molecule type" value="Genomic_DNA"/>
</dbReference>
<evidence type="ECO:0000313" key="2">
    <source>
        <dbReference type="Proteomes" id="UP000031670"/>
    </source>
</evidence>
<dbReference type="SUPFAM" id="SSF102400">
    <property type="entry name" value="DNA polymerase III chi subunit"/>
    <property type="match status" value="1"/>
</dbReference>